<feature type="compositionally biased region" description="Polar residues" evidence="1">
    <location>
        <begin position="32"/>
        <end position="46"/>
    </location>
</feature>
<evidence type="ECO:0000256" key="1">
    <source>
        <dbReference type="SAM" id="MobiDB-lite"/>
    </source>
</evidence>
<comment type="caution">
    <text evidence="2">The sequence shown here is derived from an EMBL/GenBank/DDBJ whole genome shotgun (WGS) entry which is preliminary data.</text>
</comment>
<protein>
    <submittedName>
        <fullName evidence="2">Uncharacterized protein</fullName>
    </submittedName>
</protein>
<accession>A0ABR2S0V1</accession>
<name>A0ABR2S0V1_9ROSI</name>
<organism evidence="2 3">
    <name type="scientific">Hibiscus sabdariffa</name>
    <name type="common">roselle</name>
    <dbReference type="NCBI Taxonomy" id="183260"/>
    <lineage>
        <taxon>Eukaryota</taxon>
        <taxon>Viridiplantae</taxon>
        <taxon>Streptophyta</taxon>
        <taxon>Embryophyta</taxon>
        <taxon>Tracheophyta</taxon>
        <taxon>Spermatophyta</taxon>
        <taxon>Magnoliopsida</taxon>
        <taxon>eudicotyledons</taxon>
        <taxon>Gunneridae</taxon>
        <taxon>Pentapetalae</taxon>
        <taxon>rosids</taxon>
        <taxon>malvids</taxon>
        <taxon>Malvales</taxon>
        <taxon>Malvaceae</taxon>
        <taxon>Malvoideae</taxon>
        <taxon>Hibiscus</taxon>
    </lineage>
</organism>
<gene>
    <name evidence="2" type="ORF">V6N11_001545</name>
</gene>
<dbReference type="Proteomes" id="UP001396334">
    <property type="component" value="Unassembled WGS sequence"/>
</dbReference>
<feature type="region of interest" description="Disordered" evidence="1">
    <location>
        <begin position="71"/>
        <end position="99"/>
    </location>
</feature>
<feature type="region of interest" description="Disordered" evidence="1">
    <location>
        <begin position="14"/>
        <end position="52"/>
    </location>
</feature>
<reference evidence="2 3" key="1">
    <citation type="journal article" date="2024" name="G3 (Bethesda)">
        <title>Genome assembly of Hibiscus sabdariffa L. provides insights into metabolisms of medicinal natural products.</title>
        <authorList>
            <person name="Kim T."/>
        </authorList>
    </citation>
    <scope>NUCLEOTIDE SEQUENCE [LARGE SCALE GENOMIC DNA]</scope>
    <source>
        <strain evidence="2">TK-2024</strain>
        <tissue evidence="2">Old leaves</tissue>
    </source>
</reference>
<proteinExistence type="predicted"/>
<evidence type="ECO:0000313" key="3">
    <source>
        <dbReference type="Proteomes" id="UP001396334"/>
    </source>
</evidence>
<feature type="compositionally biased region" description="Polar residues" evidence="1">
    <location>
        <begin position="82"/>
        <end position="92"/>
    </location>
</feature>
<dbReference type="EMBL" id="JBBPBN010000019">
    <property type="protein sequence ID" value="KAK9018574.1"/>
    <property type="molecule type" value="Genomic_DNA"/>
</dbReference>
<evidence type="ECO:0000313" key="2">
    <source>
        <dbReference type="EMBL" id="KAK9018574.1"/>
    </source>
</evidence>
<keyword evidence="3" id="KW-1185">Reference proteome</keyword>
<sequence length="99" mass="10815">MQTHDVTYGCLLSHPYEGTGSRPPDNIHVIPSPNTLERSTSPTPLESQREVKKVRSCVDIDGQESMVVDADKVLSGTRRTDQTVPNGGTPSGRSDCFWS</sequence>